<proteinExistence type="predicted"/>
<reference evidence="2 3" key="1">
    <citation type="submission" date="2018-06" db="EMBL/GenBank/DDBJ databases">
        <authorList>
            <consortium name="Pathogen Informatics"/>
            <person name="Doyle S."/>
        </authorList>
    </citation>
    <scope>NUCLEOTIDE SEQUENCE [LARGE SCALE GENOMIC DNA]</scope>
    <source>
        <strain evidence="2 3">NCTC10738</strain>
    </source>
</reference>
<dbReference type="SUPFAM" id="SSF48371">
    <property type="entry name" value="ARM repeat"/>
    <property type="match status" value="1"/>
</dbReference>
<evidence type="ECO:0000313" key="2">
    <source>
        <dbReference type="EMBL" id="SUI56473.1"/>
    </source>
</evidence>
<name>A0A379Z7B4_9GAMM</name>
<dbReference type="KEGG" id="salg:BS332_09880"/>
<dbReference type="Proteomes" id="UP000254069">
    <property type="component" value="Unassembled WGS sequence"/>
</dbReference>
<organism evidence="2 3">
    <name type="scientific">Shewanella algae</name>
    <dbReference type="NCBI Taxonomy" id="38313"/>
    <lineage>
        <taxon>Bacteria</taxon>
        <taxon>Pseudomonadati</taxon>
        <taxon>Pseudomonadota</taxon>
        <taxon>Gammaproteobacteria</taxon>
        <taxon>Alteromonadales</taxon>
        <taxon>Shewanellaceae</taxon>
        <taxon>Shewanella</taxon>
    </lineage>
</organism>
<dbReference type="Pfam" id="PF13569">
    <property type="entry name" value="DUF4132"/>
    <property type="match status" value="1"/>
</dbReference>
<feature type="domain" description="DUF4132" evidence="1">
    <location>
        <begin position="945"/>
        <end position="1125"/>
    </location>
</feature>
<evidence type="ECO:0000259" key="1">
    <source>
        <dbReference type="Pfam" id="PF13569"/>
    </source>
</evidence>
<dbReference type="EMBL" id="UGYO01000001">
    <property type="protein sequence ID" value="SUI56473.1"/>
    <property type="molecule type" value="Genomic_DNA"/>
</dbReference>
<dbReference type="RefSeq" id="WP_115389352.1">
    <property type="nucleotide sequence ID" value="NZ_CP032415.1"/>
</dbReference>
<evidence type="ECO:0000313" key="3">
    <source>
        <dbReference type="Proteomes" id="UP000254069"/>
    </source>
</evidence>
<dbReference type="InterPro" id="IPR025406">
    <property type="entry name" value="DUF4132"/>
</dbReference>
<sequence>MLDVLKNKLEAFTRPNTDKLLLDACRIIDEQQTGLAQAVSQYILTGEPVACLSQLQQLSAGETLARPGVPYGYGQNDERLIQSREAINQFVATGACNEAAVMRRLGLVCHACNPDISIYGVQNTSSGWLNGVLMLFRELAEEYYGCRLAGKDLPCRDYLASLVAQYEHPPHELEAFILEGSDSYYHDTFRTALRKSTDWLKLSEDPEYLQLLKQLHFSGRETFCALLNKACQTLSQAQLPLVMALAADGSATVREEAVKLLKKSPQQQLLAFLEREFPGAKAATRGHWLVVASLYPEATPLLQRWHSEEKSAAVKTALAKMLDNTTRQQQSDQFSWDIPAVAAIDKNVKVPEEWLGLCEKQLAKEIKELENDIAAAEHPDAPSYRKRHLADDRKSLQRWQQVSSAQLQAALMDLERGRQSSLSGFYSLISHADLDEHPKASLRLILRMERHELSCHSWERMLSQEHILRSLQGMTDLRQLLSLCNQENQPAAALIEALFGYEGREGDWLPAACEQLLIWPFFAENPDYIEHGLNGQVFNGTYRHDANQVLIQTLAILAEFPKLPQHWQRKVHEHAFNGRKAIQAAAQYCAERHGADINLITPELASGSKDNRVLAATWLGRLKAASAQEALSQALNKEKDMPTRVVLLEALLQTGADISQFLGKEALLAEAKAGLKKAPPKSMDWFPREALPACRFEDGSPVEPELVFWWVVLAVKLKQPQGNPLLSHYLSLLDSESRQRLGHFILAAFIAQDTRCPSDDEALEYAKAHQQQTFQSYQHWAKYDWGQEYQHKTLEDAFQVRFAEKKNELLGSAIKDKGMLALIAGGDAQTLLGMIQPFMKKRYERRAQIEAMLQALANSDDPVAIQFLLSISRRYRTNSVQELARAQVSQIAARNGWTQDELADRTVQTAGLEHLTQPSPFEFGSRTLALALGDDLKLRLLNEEGKLLKSLPQPRQTDNEGDIAEVKKWFSNCKKELKQVVEQQSARLYEAMVTERHWLAADWQQYLHQHPVMYRLLQRTLWQVEIDGQWQTFRPTEDGAFIDIDDEELQLPAAASIRLVSGNLLPEAALDAWRSHLKDYKVKPLFEQLRSAEVTLTEGQEALNDQRGRMTDCYTLRGLLTKKGYQRGEAEDGGFFDHYFKRFDTLGLRVEFGFSGNCVPEENEAAAIYDIRVMERTNPRGRYARYRQLPLAEVPVNLLNAIAVDYREVGDKCVADPDWESKLPW</sequence>
<protein>
    <recommendedName>
        <fullName evidence="1">DUF4132 domain-containing protein</fullName>
    </recommendedName>
</protein>
<accession>A0A379Z7B4</accession>
<keyword evidence="3" id="KW-1185">Reference proteome</keyword>
<dbReference type="AlphaFoldDB" id="A0A379Z7B4"/>
<gene>
    <name evidence="2" type="ORF">NCTC10738_01142</name>
</gene>
<dbReference type="InterPro" id="IPR016024">
    <property type="entry name" value="ARM-type_fold"/>
</dbReference>